<dbReference type="Proteomes" id="UP001153069">
    <property type="component" value="Unassembled WGS sequence"/>
</dbReference>
<evidence type="ECO:0000313" key="3">
    <source>
        <dbReference type="EMBL" id="CAB9529442.1"/>
    </source>
</evidence>
<feature type="transmembrane region" description="Helical" evidence="2">
    <location>
        <begin position="145"/>
        <end position="168"/>
    </location>
</feature>
<evidence type="ECO:0000256" key="2">
    <source>
        <dbReference type="SAM" id="Phobius"/>
    </source>
</evidence>
<name>A0A9N8EYK0_9STRA</name>
<proteinExistence type="predicted"/>
<protein>
    <submittedName>
        <fullName evidence="3">Uncharacterized protein</fullName>
    </submittedName>
</protein>
<dbReference type="OrthoDB" id="56452at2759"/>
<accession>A0A9N8EYK0</accession>
<feature type="transmembrane region" description="Helical" evidence="2">
    <location>
        <begin position="57"/>
        <end position="77"/>
    </location>
</feature>
<keyword evidence="2" id="KW-0812">Transmembrane</keyword>
<sequence length="334" mass="34488">MALVLCDGIGKICTGCCDLVGQVCLLPCKVCDACCKGFGQCCSESCAFVTGCCSSRFCCHITVTIALNLPPILLGLMDLPNAVGGCPGSLWLLVFWLLSLVHIVAAFYMAYAVEKDESILPSRDGEHTASGGANRMWKLFCYDGWMAAYILVACGYFGWLLLGGFWYATGNVDDNGACDEGIGGTFGIAYGFGWAFLFLGGCGLGCSVCCGLVMDPPGRSEPPPPAMQQQPPQQYSTTATPAAASAKPTASATVPTASATVPMDAAGIPDNDKTQAAPASSAGLGGLISSFVQSATKPASKPMMASSDPVEVEAVPAANPQYNKNAPMASAVPY</sequence>
<feature type="region of interest" description="Disordered" evidence="1">
    <location>
        <begin position="220"/>
        <end position="255"/>
    </location>
</feature>
<keyword evidence="4" id="KW-1185">Reference proteome</keyword>
<keyword evidence="2" id="KW-1133">Transmembrane helix</keyword>
<feature type="transmembrane region" description="Helical" evidence="2">
    <location>
        <begin position="188"/>
        <end position="214"/>
    </location>
</feature>
<dbReference type="AlphaFoldDB" id="A0A9N8EYK0"/>
<comment type="caution">
    <text evidence="3">The sequence shown here is derived from an EMBL/GenBank/DDBJ whole genome shotgun (WGS) entry which is preliminary data.</text>
</comment>
<feature type="transmembrane region" description="Helical" evidence="2">
    <location>
        <begin position="89"/>
        <end position="113"/>
    </location>
</feature>
<reference evidence="3" key="1">
    <citation type="submission" date="2020-06" db="EMBL/GenBank/DDBJ databases">
        <authorList>
            <consortium name="Plant Systems Biology data submission"/>
        </authorList>
    </citation>
    <scope>NUCLEOTIDE SEQUENCE</scope>
    <source>
        <strain evidence="3">D6</strain>
    </source>
</reference>
<organism evidence="3 4">
    <name type="scientific">Seminavis robusta</name>
    <dbReference type="NCBI Taxonomy" id="568900"/>
    <lineage>
        <taxon>Eukaryota</taxon>
        <taxon>Sar</taxon>
        <taxon>Stramenopiles</taxon>
        <taxon>Ochrophyta</taxon>
        <taxon>Bacillariophyta</taxon>
        <taxon>Bacillariophyceae</taxon>
        <taxon>Bacillariophycidae</taxon>
        <taxon>Naviculales</taxon>
        <taxon>Naviculaceae</taxon>
        <taxon>Seminavis</taxon>
    </lineage>
</organism>
<dbReference type="EMBL" id="CAICTM010002502">
    <property type="protein sequence ID" value="CAB9529442.1"/>
    <property type="molecule type" value="Genomic_DNA"/>
</dbReference>
<gene>
    <name evidence="3" type="ORF">SEMRO_2504_G329610.1</name>
</gene>
<keyword evidence="2" id="KW-0472">Membrane</keyword>
<evidence type="ECO:0000313" key="4">
    <source>
        <dbReference type="Proteomes" id="UP001153069"/>
    </source>
</evidence>
<feature type="compositionally biased region" description="Low complexity" evidence="1">
    <location>
        <begin position="227"/>
        <end position="255"/>
    </location>
</feature>
<evidence type="ECO:0000256" key="1">
    <source>
        <dbReference type="SAM" id="MobiDB-lite"/>
    </source>
</evidence>